<organism evidence="1 2">
    <name type="scientific">Nephila pilipes</name>
    <name type="common">Giant wood spider</name>
    <name type="synonym">Nephila maculata</name>
    <dbReference type="NCBI Taxonomy" id="299642"/>
    <lineage>
        <taxon>Eukaryota</taxon>
        <taxon>Metazoa</taxon>
        <taxon>Ecdysozoa</taxon>
        <taxon>Arthropoda</taxon>
        <taxon>Chelicerata</taxon>
        <taxon>Arachnida</taxon>
        <taxon>Araneae</taxon>
        <taxon>Araneomorphae</taxon>
        <taxon>Entelegynae</taxon>
        <taxon>Araneoidea</taxon>
        <taxon>Nephilidae</taxon>
        <taxon>Nephila</taxon>
    </lineage>
</organism>
<sequence>MSLHDDRMDVSNISLGSSVRQFGTRCYKFSFTAERIPRRTIGNMSSSENSYVSWWKILNGDGISQQSHLRLEEMLLYAFGLYPIILKTHDTEKISSANLSLL</sequence>
<dbReference type="EMBL" id="BMAW01111226">
    <property type="protein sequence ID" value="GFT46927.1"/>
    <property type="molecule type" value="Genomic_DNA"/>
</dbReference>
<dbReference type="Proteomes" id="UP000887013">
    <property type="component" value="Unassembled WGS sequence"/>
</dbReference>
<reference evidence="1" key="1">
    <citation type="submission" date="2020-08" db="EMBL/GenBank/DDBJ databases">
        <title>Multicomponent nature underlies the extraordinary mechanical properties of spider dragline silk.</title>
        <authorList>
            <person name="Kono N."/>
            <person name="Nakamura H."/>
            <person name="Mori M."/>
            <person name="Yoshida Y."/>
            <person name="Ohtoshi R."/>
            <person name="Malay A.D."/>
            <person name="Moran D.A.P."/>
            <person name="Tomita M."/>
            <person name="Numata K."/>
            <person name="Arakawa K."/>
        </authorList>
    </citation>
    <scope>NUCLEOTIDE SEQUENCE</scope>
</reference>
<evidence type="ECO:0000313" key="2">
    <source>
        <dbReference type="Proteomes" id="UP000887013"/>
    </source>
</evidence>
<dbReference type="AlphaFoldDB" id="A0A8X6P4G5"/>
<accession>A0A8X6P4G5</accession>
<gene>
    <name evidence="1" type="ORF">NPIL_255261</name>
</gene>
<protein>
    <submittedName>
        <fullName evidence="1">Uncharacterized protein</fullName>
    </submittedName>
</protein>
<name>A0A8X6P4G5_NEPPI</name>
<evidence type="ECO:0000313" key="1">
    <source>
        <dbReference type="EMBL" id="GFT46927.1"/>
    </source>
</evidence>
<keyword evidence="2" id="KW-1185">Reference proteome</keyword>
<comment type="caution">
    <text evidence="1">The sequence shown here is derived from an EMBL/GenBank/DDBJ whole genome shotgun (WGS) entry which is preliminary data.</text>
</comment>
<proteinExistence type="predicted"/>